<comment type="subcellular location">
    <subcellularLocation>
        <location evidence="1">Cell membrane</location>
        <topology evidence="1">Multi-pass membrane protein</topology>
    </subcellularLocation>
</comment>
<feature type="transmembrane region" description="Helical" evidence="7">
    <location>
        <begin position="120"/>
        <end position="137"/>
    </location>
</feature>
<comment type="similarity">
    <text evidence="2">Belongs to the chromate ion transporter (CHR) (TC 2.A.51) family.</text>
</comment>
<keyword evidence="3" id="KW-1003">Cell membrane</keyword>
<evidence type="ECO:0000256" key="3">
    <source>
        <dbReference type="ARBA" id="ARBA00022475"/>
    </source>
</evidence>
<keyword evidence="5 7" id="KW-1133">Transmembrane helix</keyword>
<dbReference type="PANTHER" id="PTHR43663">
    <property type="entry name" value="CHROMATE TRANSPORT PROTEIN-RELATED"/>
    <property type="match status" value="1"/>
</dbReference>
<dbReference type="Pfam" id="PF02417">
    <property type="entry name" value="Chromate_transp"/>
    <property type="match status" value="1"/>
</dbReference>
<protein>
    <submittedName>
        <fullName evidence="8">Chromate transport protein</fullName>
    </submittedName>
</protein>
<dbReference type="InterPro" id="IPR003370">
    <property type="entry name" value="Chromate_transpt"/>
</dbReference>
<organism evidence="8 9">
    <name type="scientific">Pyramidobacter piscolens W5455</name>
    <dbReference type="NCBI Taxonomy" id="352165"/>
    <lineage>
        <taxon>Bacteria</taxon>
        <taxon>Thermotogati</taxon>
        <taxon>Synergistota</taxon>
        <taxon>Synergistia</taxon>
        <taxon>Synergistales</taxon>
        <taxon>Dethiosulfovibrionaceae</taxon>
        <taxon>Pyramidobacter</taxon>
    </lineage>
</organism>
<sequence length="188" mass="20108">MTDLIALFFIFAKVSLLTFGGGLASLPFLYEVFVTEKAWLTAGVFSETVALAQMTPGPIILNSATLLGYRFAGLAGSITGTVAVVVAPLLVVMALVWIFENASGAARLWVDRIRVAMRPVVVGLLAVALWTVALPVLHRRELWAFAGLSAAFYFAVPFLRKYPQILLFGMALLAVVLYALGMASLAAA</sequence>
<dbReference type="EMBL" id="ADFP01000071">
    <property type="protein sequence ID" value="EFB90658.1"/>
    <property type="molecule type" value="Genomic_DNA"/>
</dbReference>
<dbReference type="InterPro" id="IPR052518">
    <property type="entry name" value="CHR_Transporter"/>
</dbReference>
<evidence type="ECO:0000256" key="7">
    <source>
        <dbReference type="SAM" id="Phobius"/>
    </source>
</evidence>
<dbReference type="GeneID" id="90986868"/>
<evidence type="ECO:0000256" key="6">
    <source>
        <dbReference type="ARBA" id="ARBA00023136"/>
    </source>
</evidence>
<keyword evidence="4 7" id="KW-0812">Transmembrane</keyword>
<evidence type="ECO:0000256" key="4">
    <source>
        <dbReference type="ARBA" id="ARBA00022692"/>
    </source>
</evidence>
<feature type="transmembrane region" description="Helical" evidence="7">
    <location>
        <begin position="166"/>
        <end position="187"/>
    </location>
</feature>
<name>A0ABM9ZUU7_9BACT</name>
<proteinExistence type="inferred from homology"/>
<gene>
    <name evidence="8" type="ORF">HMPREF7215_0080</name>
</gene>
<evidence type="ECO:0000313" key="9">
    <source>
        <dbReference type="Proteomes" id="UP000006462"/>
    </source>
</evidence>
<feature type="transmembrane region" description="Helical" evidence="7">
    <location>
        <begin position="71"/>
        <end position="99"/>
    </location>
</feature>
<feature type="transmembrane region" description="Helical" evidence="7">
    <location>
        <begin position="143"/>
        <end position="159"/>
    </location>
</feature>
<keyword evidence="9" id="KW-1185">Reference proteome</keyword>
<dbReference type="Proteomes" id="UP000006462">
    <property type="component" value="Unassembled WGS sequence"/>
</dbReference>
<evidence type="ECO:0000313" key="8">
    <source>
        <dbReference type="EMBL" id="EFB90658.1"/>
    </source>
</evidence>
<evidence type="ECO:0000256" key="5">
    <source>
        <dbReference type="ARBA" id="ARBA00022989"/>
    </source>
</evidence>
<evidence type="ECO:0000256" key="2">
    <source>
        <dbReference type="ARBA" id="ARBA00005262"/>
    </source>
</evidence>
<keyword evidence="6 7" id="KW-0472">Membrane</keyword>
<dbReference type="PANTHER" id="PTHR43663:SF1">
    <property type="entry name" value="CHROMATE TRANSPORTER"/>
    <property type="match status" value="1"/>
</dbReference>
<accession>A0ABM9ZUU7</accession>
<dbReference type="RefSeq" id="WP_009164923.1">
    <property type="nucleotide sequence ID" value="NZ_ADFP01000071.1"/>
</dbReference>
<evidence type="ECO:0000256" key="1">
    <source>
        <dbReference type="ARBA" id="ARBA00004651"/>
    </source>
</evidence>
<reference evidence="8 9" key="1">
    <citation type="submission" date="2009-12" db="EMBL/GenBank/DDBJ databases">
        <authorList>
            <person name="Shrivastava S."/>
            <person name="Madupu R."/>
            <person name="Durkin A.S."/>
            <person name="Torralba M."/>
            <person name="Methe B."/>
            <person name="Sutton G.G."/>
            <person name="Strausberg R.L."/>
            <person name="Nelson K.E."/>
        </authorList>
    </citation>
    <scope>NUCLEOTIDE SEQUENCE [LARGE SCALE GENOMIC DNA]</scope>
    <source>
        <strain evidence="8 9">W5455</strain>
    </source>
</reference>
<comment type="caution">
    <text evidence="8">The sequence shown here is derived from an EMBL/GenBank/DDBJ whole genome shotgun (WGS) entry which is preliminary data.</text>
</comment>